<gene>
    <name evidence="1" type="ORF">GRAN_1459</name>
</gene>
<proteinExistence type="predicted"/>
<keyword evidence="2" id="KW-1185">Reference proteome</keyword>
<name>A0A4Q0T7Z8_9BACT</name>
<accession>A0A4Q0T7Z8</accession>
<sequence length="49" mass="5265">MCPFCMATSLWIAAGAVSTGGLSLLVVTKFCNSKKPEQRGKHDQQPAKQ</sequence>
<reference evidence="2" key="2">
    <citation type="submission" date="2019-02" db="EMBL/GenBank/DDBJ databases">
        <title>Granulicella sibirica sp. nov., a psychrotolerant acidobacterium isolated from an organic soil layer in forested tundra, West Siberia.</title>
        <authorList>
            <person name="Oshkin I.Y."/>
            <person name="Kulichevskaya I.S."/>
            <person name="Rijpstra W.I.C."/>
            <person name="Sinninghe Damste J.S."/>
            <person name="Rakitin A.L."/>
            <person name="Ravin N.V."/>
            <person name="Dedysh S.N."/>
        </authorList>
    </citation>
    <scope>NUCLEOTIDE SEQUENCE [LARGE SCALE GENOMIC DNA]</scope>
    <source>
        <strain evidence="2">AF10</strain>
    </source>
</reference>
<dbReference type="Proteomes" id="UP000289437">
    <property type="component" value="Unassembled WGS sequence"/>
</dbReference>
<protein>
    <submittedName>
        <fullName evidence="1">Uncharacterized protein</fullName>
    </submittedName>
</protein>
<dbReference type="EMBL" id="RDSM01000001">
    <property type="protein sequence ID" value="RXH58149.1"/>
    <property type="molecule type" value="Genomic_DNA"/>
</dbReference>
<evidence type="ECO:0000313" key="1">
    <source>
        <dbReference type="EMBL" id="RXH58149.1"/>
    </source>
</evidence>
<reference evidence="1 2" key="1">
    <citation type="submission" date="2018-11" db="EMBL/GenBank/DDBJ databases">
        <authorList>
            <person name="Mardanov A.V."/>
            <person name="Ravin N.V."/>
            <person name="Dedysh S.N."/>
        </authorList>
    </citation>
    <scope>NUCLEOTIDE SEQUENCE [LARGE SCALE GENOMIC DNA]</scope>
    <source>
        <strain evidence="1 2">AF10</strain>
    </source>
</reference>
<comment type="caution">
    <text evidence="1">The sequence shown here is derived from an EMBL/GenBank/DDBJ whole genome shotgun (WGS) entry which is preliminary data.</text>
</comment>
<organism evidence="1 2">
    <name type="scientific">Granulicella sibirica</name>
    <dbReference type="NCBI Taxonomy" id="2479048"/>
    <lineage>
        <taxon>Bacteria</taxon>
        <taxon>Pseudomonadati</taxon>
        <taxon>Acidobacteriota</taxon>
        <taxon>Terriglobia</taxon>
        <taxon>Terriglobales</taxon>
        <taxon>Acidobacteriaceae</taxon>
        <taxon>Granulicella</taxon>
    </lineage>
</organism>
<dbReference type="AlphaFoldDB" id="A0A4Q0T7Z8"/>
<evidence type="ECO:0000313" key="2">
    <source>
        <dbReference type="Proteomes" id="UP000289437"/>
    </source>
</evidence>